<feature type="domain" description="ABC transporter" evidence="1">
    <location>
        <begin position="18"/>
        <end position="61"/>
    </location>
</feature>
<evidence type="ECO:0000313" key="2">
    <source>
        <dbReference type="EMBL" id="EZK37901.1"/>
    </source>
</evidence>
<comment type="caution">
    <text evidence="2">The sequence shown here is derived from an EMBL/GenBank/DDBJ whole genome shotgun (WGS) entry which is preliminary data.</text>
</comment>
<dbReference type="InterPro" id="IPR003439">
    <property type="entry name" value="ABC_transporter-like_ATP-bd"/>
</dbReference>
<evidence type="ECO:0000313" key="3">
    <source>
        <dbReference type="Proteomes" id="UP000023806"/>
    </source>
</evidence>
<dbReference type="Pfam" id="PF00005">
    <property type="entry name" value="ABC_tran"/>
    <property type="match status" value="1"/>
</dbReference>
<accession>A0AAD3G464</accession>
<dbReference type="InterPro" id="IPR051309">
    <property type="entry name" value="ABCF_ATPase"/>
</dbReference>
<dbReference type="Gene3D" id="3.40.50.300">
    <property type="entry name" value="P-loop containing nucleotide triphosphate hydrolases"/>
    <property type="match status" value="1"/>
</dbReference>
<evidence type="ECO:0000259" key="1">
    <source>
        <dbReference type="Pfam" id="PF00005"/>
    </source>
</evidence>
<proteinExistence type="predicted"/>
<reference evidence="2 3" key="1">
    <citation type="submission" date="2014-03" db="EMBL/GenBank/DDBJ databases">
        <title>The Genome Sequence of Francisella tularensis subsp. tularensis str. SCHU S4 substr. FSC043.</title>
        <authorList>
            <consortium name="The Broad Institute Genomics Platform"/>
            <consortium name="The Broad Institute Genome Sequencing Center for Infectious Disease"/>
            <person name="Chapman S.B."/>
            <person name="Guina T."/>
            <person name="Gelhaus C."/>
            <person name="Comer J."/>
            <person name="Sellati T."/>
            <person name="Sjostedt A."/>
            <person name="Young S.K."/>
            <person name="Zeng Q."/>
            <person name="Gargeya S."/>
            <person name="Abouelleil A."/>
            <person name="Alvarado L."/>
            <person name="Chapman S.B."/>
            <person name="Gainer-Dewar J."/>
            <person name="Goldberg J."/>
            <person name="Griggs A."/>
            <person name="Gujja S."/>
            <person name="Hansen M."/>
            <person name="Howarth C."/>
            <person name="Imamovic A."/>
            <person name="Larimer J."/>
            <person name="Murphy C."/>
            <person name="Naylor J."/>
            <person name="Pearson M."/>
            <person name="Poon T.W."/>
            <person name="Priest M."/>
            <person name="Roberts A."/>
            <person name="Saif S."/>
            <person name="Shea T."/>
            <person name="Sykes S."/>
            <person name="Wortman J."/>
            <person name="Nusbaum C."/>
            <person name="Birren B."/>
        </authorList>
    </citation>
    <scope>NUCLEOTIDE SEQUENCE [LARGE SCALE GENOMIC DNA]</scope>
    <source>
        <strain evidence="2 3">Schu S4</strain>
    </source>
</reference>
<dbReference type="Proteomes" id="UP000023806">
    <property type="component" value="Unassembled WGS sequence"/>
</dbReference>
<dbReference type="PANTHER" id="PTHR42855:SF1">
    <property type="entry name" value="ABC TRANSPORTER DOMAIN-CONTAINING PROTEIN"/>
    <property type="match status" value="1"/>
</dbReference>
<protein>
    <recommendedName>
        <fullName evidence="1">ABC transporter domain-containing protein</fullName>
    </recommendedName>
</protein>
<name>A0AAD3G464_FRATT</name>
<dbReference type="PANTHER" id="PTHR42855">
    <property type="entry name" value="ABC TRANSPORTER ATP-BINDING SUBUNIT"/>
    <property type="match status" value="1"/>
</dbReference>
<dbReference type="EMBL" id="JIDS01000002">
    <property type="protein sequence ID" value="EZK37901.1"/>
    <property type="molecule type" value="Genomic_DNA"/>
</dbReference>
<organism evidence="2 3">
    <name type="scientific">Francisella tularensis subsp. tularensis str. SCHU S4 substr. FSC237</name>
    <dbReference type="NCBI Taxonomy" id="1341660"/>
    <lineage>
        <taxon>Bacteria</taxon>
        <taxon>Pseudomonadati</taxon>
        <taxon>Pseudomonadota</taxon>
        <taxon>Gammaproteobacteria</taxon>
        <taxon>Thiotrichales</taxon>
        <taxon>Francisellaceae</taxon>
        <taxon>Francisella</taxon>
    </lineage>
</organism>
<sequence>MIFFKNVSYQVEIKELFDNINFSIFPNQKIGLVGKNGTGKTTLFNLIQGNLTPDKGDIEIAKILV</sequence>
<dbReference type="InterPro" id="IPR027417">
    <property type="entry name" value="P-loop_NTPase"/>
</dbReference>
<dbReference type="GO" id="GO:0016887">
    <property type="term" value="F:ATP hydrolysis activity"/>
    <property type="evidence" value="ECO:0007669"/>
    <property type="project" value="InterPro"/>
</dbReference>
<dbReference type="GO" id="GO:0005524">
    <property type="term" value="F:ATP binding"/>
    <property type="evidence" value="ECO:0007669"/>
    <property type="project" value="InterPro"/>
</dbReference>
<gene>
    <name evidence="2" type="ORF">P250_02657</name>
</gene>
<dbReference type="SUPFAM" id="SSF52540">
    <property type="entry name" value="P-loop containing nucleoside triphosphate hydrolases"/>
    <property type="match status" value="1"/>
</dbReference>
<dbReference type="AlphaFoldDB" id="A0AAD3G464"/>